<evidence type="ECO:0000256" key="2">
    <source>
        <dbReference type="ARBA" id="ARBA00022473"/>
    </source>
</evidence>
<reference evidence="12" key="1">
    <citation type="thesis" date="2020" institute="ProQuest LLC" country="789 East Eisenhower Parkway, Ann Arbor, MI, USA">
        <title>Comparative Genomics and Chromosome Evolution.</title>
        <authorList>
            <person name="Mudd A.B."/>
        </authorList>
    </citation>
    <scope>NUCLEOTIDE SEQUENCE</scope>
    <source>
        <strain evidence="12">HN-11 Male</strain>
        <tissue evidence="12">Kidney and liver</tissue>
    </source>
</reference>
<dbReference type="PRINTS" id="PR00404">
    <property type="entry name" value="MADSDOMAIN"/>
</dbReference>
<organism evidence="12 13">
    <name type="scientific">Eleutherodactylus coqui</name>
    <name type="common">Puerto Rican coqui</name>
    <dbReference type="NCBI Taxonomy" id="57060"/>
    <lineage>
        <taxon>Eukaryota</taxon>
        <taxon>Metazoa</taxon>
        <taxon>Chordata</taxon>
        <taxon>Craniata</taxon>
        <taxon>Vertebrata</taxon>
        <taxon>Euteleostomi</taxon>
        <taxon>Amphibia</taxon>
        <taxon>Batrachia</taxon>
        <taxon>Anura</taxon>
        <taxon>Neobatrachia</taxon>
        <taxon>Hyloidea</taxon>
        <taxon>Eleutherodactylidae</taxon>
        <taxon>Eleutherodactylinae</taxon>
        <taxon>Eleutherodactylus</taxon>
        <taxon>Eleutherodactylus</taxon>
    </lineage>
</organism>
<dbReference type="CDD" id="cd00265">
    <property type="entry name" value="MADS_MEF2_like"/>
    <property type="match status" value="1"/>
</dbReference>
<feature type="compositionally biased region" description="Low complexity" evidence="10">
    <location>
        <begin position="362"/>
        <end position="375"/>
    </location>
</feature>
<evidence type="ECO:0000256" key="8">
    <source>
        <dbReference type="ARBA" id="ARBA00023163"/>
    </source>
</evidence>
<gene>
    <name evidence="12" type="ORF">GDO78_007688</name>
</gene>
<evidence type="ECO:0000256" key="6">
    <source>
        <dbReference type="ARBA" id="ARBA00023125"/>
    </source>
</evidence>
<dbReference type="Pfam" id="PF12347">
    <property type="entry name" value="HJURP_C"/>
    <property type="match status" value="1"/>
</dbReference>
<dbReference type="GO" id="GO:0000981">
    <property type="term" value="F:DNA-binding transcription factor activity, RNA polymerase II-specific"/>
    <property type="evidence" value="ECO:0007669"/>
    <property type="project" value="TreeGrafter"/>
</dbReference>
<sequence>MGRKKIQITRIMDERNRQVTFTKRKFGLMKKAYELSVLCDCEIALIIFNSTNKLFQYASTDMDKVLLKYTEYNEPHESRTNSDIVETLRKKGLNGCDSPDPDADDSVGHSPESEDKYRKINEDIDLMISRQRLCAVPPPNFEMPVSIPVTNPNNLAYSNPAGSLGNHNLLPLSHQTLQRNSMSPGLTHRPPSAGNTGNGYGNHRNSPGLLVSPGNLNKNMQTKSPPPMNLGMNNRKPDLRVLIPPGSKNTMPSVNQRINNSQSAQSLATPVVPVATPTLPGQGMGGYPSAISTSYGTEYSLSSADLSSLSGFNTSALHLGSVTGWQQHHLHNMPPSTLSQLGDRTTTPSGYPQHTRHEAGRSPVDSLSSCSSSYDGSDREDHRNDFHSPIGLTRPSPDERESPSVKRMRLSEGWAT</sequence>
<dbReference type="SUPFAM" id="SSF55455">
    <property type="entry name" value="SRF-like"/>
    <property type="match status" value="1"/>
</dbReference>
<evidence type="ECO:0000313" key="12">
    <source>
        <dbReference type="EMBL" id="KAG9488021.1"/>
    </source>
</evidence>
<feature type="region of interest" description="Disordered" evidence="10">
    <location>
        <begin position="179"/>
        <end position="205"/>
    </location>
</feature>
<dbReference type="PANTHER" id="PTHR11945:SF534">
    <property type="entry name" value="MYOCYTE-SPECIFIC ENHANCER FACTOR 2"/>
    <property type="match status" value="1"/>
</dbReference>
<proteinExistence type="predicted"/>
<accession>A0A8J6FHZ4</accession>
<feature type="region of interest" description="Disordered" evidence="10">
    <location>
        <begin position="328"/>
        <end position="416"/>
    </location>
</feature>
<dbReference type="InterPro" id="IPR002100">
    <property type="entry name" value="TF_MADSbox"/>
</dbReference>
<dbReference type="PROSITE" id="PS50066">
    <property type="entry name" value="MADS_BOX_2"/>
    <property type="match status" value="1"/>
</dbReference>
<keyword evidence="6" id="KW-0238">DNA-binding</keyword>
<comment type="subcellular location">
    <subcellularLocation>
        <location evidence="1">Nucleus</location>
    </subcellularLocation>
</comment>
<dbReference type="PANTHER" id="PTHR11945">
    <property type="entry name" value="MADS BOX PROTEIN"/>
    <property type="match status" value="1"/>
</dbReference>
<keyword evidence="4" id="KW-0221">Differentiation</keyword>
<dbReference type="EMBL" id="WNTK01000003">
    <property type="protein sequence ID" value="KAG9488021.1"/>
    <property type="molecule type" value="Genomic_DNA"/>
</dbReference>
<dbReference type="GO" id="GO:0046983">
    <property type="term" value="F:protein dimerization activity"/>
    <property type="evidence" value="ECO:0007669"/>
    <property type="project" value="InterPro"/>
</dbReference>
<dbReference type="Pfam" id="PF00319">
    <property type="entry name" value="SRF-TF"/>
    <property type="match status" value="1"/>
</dbReference>
<keyword evidence="7" id="KW-0010">Activator</keyword>
<feature type="compositionally biased region" description="Basic and acidic residues" evidence="10">
    <location>
        <begin position="376"/>
        <end position="386"/>
    </location>
</feature>
<keyword evidence="5" id="KW-0805">Transcription regulation</keyword>
<dbReference type="SMART" id="SM00432">
    <property type="entry name" value="MADS"/>
    <property type="match status" value="1"/>
</dbReference>
<dbReference type="GO" id="GO:0045944">
    <property type="term" value="P:positive regulation of transcription by RNA polymerase II"/>
    <property type="evidence" value="ECO:0007669"/>
    <property type="project" value="InterPro"/>
</dbReference>
<evidence type="ECO:0000256" key="1">
    <source>
        <dbReference type="ARBA" id="ARBA00004123"/>
    </source>
</evidence>
<feature type="domain" description="MADS-box" evidence="11">
    <location>
        <begin position="1"/>
        <end position="61"/>
    </location>
</feature>
<keyword evidence="9" id="KW-0539">Nucleus</keyword>
<evidence type="ECO:0000256" key="3">
    <source>
        <dbReference type="ARBA" id="ARBA00022553"/>
    </source>
</evidence>
<dbReference type="InterPro" id="IPR022102">
    <property type="entry name" value="HJURP_C"/>
</dbReference>
<evidence type="ECO:0000256" key="4">
    <source>
        <dbReference type="ARBA" id="ARBA00022782"/>
    </source>
</evidence>
<evidence type="ECO:0000256" key="5">
    <source>
        <dbReference type="ARBA" id="ARBA00023015"/>
    </source>
</evidence>
<dbReference type="InterPro" id="IPR033896">
    <property type="entry name" value="MEF2-like_N"/>
</dbReference>
<dbReference type="AlphaFoldDB" id="A0A8J6FHZ4"/>
<dbReference type="Gene3D" id="3.40.1810.10">
    <property type="entry name" value="Transcription factor, MADS-box"/>
    <property type="match status" value="1"/>
</dbReference>
<protein>
    <recommendedName>
        <fullName evidence="11">MADS-box domain-containing protein</fullName>
    </recommendedName>
</protein>
<dbReference type="GO" id="GO:0000978">
    <property type="term" value="F:RNA polymerase II cis-regulatory region sequence-specific DNA binding"/>
    <property type="evidence" value="ECO:0007669"/>
    <property type="project" value="TreeGrafter"/>
</dbReference>
<evidence type="ECO:0000256" key="10">
    <source>
        <dbReference type="SAM" id="MobiDB-lite"/>
    </source>
</evidence>
<keyword evidence="8" id="KW-0804">Transcription</keyword>
<dbReference type="InterPro" id="IPR036879">
    <property type="entry name" value="TF_MADSbox_sf"/>
</dbReference>
<dbReference type="OrthoDB" id="1898716at2759"/>
<comment type="caution">
    <text evidence="12">The sequence shown here is derived from an EMBL/GenBank/DDBJ whole genome shotgun (WGS) entry which is preliminary data.</text>
</comment>
<feature type="region of interest" description="Disordered" evidence="10">
    <location>
        <begin position="91"/>
        <end position="118"/>
    </location>
</feature>
<evidence type="ECO:0000256" key="7">
    <source>
        <dbReference type="ARBA" id="ARBA00023159"/>
    </source>
</evidence>
<evidence type="ECO:0000313" key="13">
    <source>
        <dbReference type="Proteomes" id="UP000770717"/>
    </source>
</evidence>
<keyword evidence="3" id="KW-0597">Phosphoprotein</keyword>
<dbReference type="GO" id="GO:0007507">
    <property type="term" value="P:heart development"/>
    <property type="evidence" value="ECO:0007669"/>
    <property type="project" value="UniProtKB-ARBA"/>
</dbReference>
<dbReference type="GO" id="GO:0042826">
    <property type="term" value="F:histone deacetylase binding"/>
    <property type="evidence" value="ECO:0007669"/>
    <property type="project" value="TreeGrafter"/>
</dbReference>
<dbReference type="EMBL" id="WNTK01000003">
    <property type="protein sequence ID" value="KAG9488022.1"/>
    <property type="molecule type" value="Genomic_DNA"/>
</dbReference>
<feature type="compositionally biased region" description="Polar residues" evidence="10">
    <location>
        <begin position="334"/>
        <end position="352"/>
    </location>
</feature>
<keyword evidence="13" id="KW-1185">Reference proteome</keyword>
<dbReference type="PROSITE" id="PS00350">
    <property type="entry name" value="MADS_BOX_1"/>
    <property type="match status" value="1"/>
</dbReference>
<dbReference type="FunFam" id="3.40.1810.10:FF:000001">
    <property type="entry name" value="Myocyte-specific enhancer factor 2A homolog"/>
    <property type="match status" value="1"/>
</dbReference>
<evidence type="ECO:0000259" key="11">
    <source>
        <dbReference type="PROSITE" id="PS50066"/>
    </source>
</evidence>
<name>A0A8J6FHZ4_ELECQ</name>
<dbReference type="Proteomes" id="UP000770717">
    <property type="component" value="Unassembled WGS sequence"/>
</dbReference>
<keyword evidence="2" id="KW-0217">Developmental protein</keyword>
<dbReference type="GO" id="GO:0005634">
    <property type="term" value="C:nucleus"/>
    <property type="evidence" value="ECO:0007669"/>
    <property type="project" value="UniProtKB-SubCell"/>
</dbReference>
<evidence type="ECO:0000256" key="9">
    <source>
        <dbReference type="ARBA" id="ARBA00023242"/>
    </source>
</evidence>
<dbReference type="GO" id="GO:0030154">
    <property type="term" value="P:cell differentiation"/>
    <property type="evidence" value="ECO:0007669"/>
    <property type="project" value="UniProtKB-KW"/>
</dbReference>